<dbReference type="InterPro" id="IPR004372">
    <property type="entry name" value="Ac/propionate_kinase"/>
</dbReference>
<accession>A0A078L4Z4</accession>
<evidence type="ECO:0000256" key="7">
    <source>
        <dbReference type="ARBA" id="ARBA00022840"/>
    </source>
</evidence>
<keyword evidence="8 9" id="KW-0460">Magnesium</keyword>
<dbReference type="PANTHER" id="PTHR21060">
    <property type="entry name" value="ACETATE KINASE"/>
    <property type="match status" value="1"/>
</dbReference>
<dbReference type="Proteomes" id="UP000044071">
    <property type="component" value="Unassembled WGS sequence"/>
</dbReference>
<comment type="catalytic activity">
    <reaction evidence="9">
        <text>acetate + ATP = acetyl phosphate + ADP</text>
        <dbReference type="Rhea" id="RHEA:11352"/>
        <dbReference type="ChEBI" id="CHEBI:22191"/>
        <dbReference type="ChEBI" id="CHEBI:30089"/>
        <dbReference type="ChEBI" id="CHEBI:30616"/>
        <dbReference type="ChEBI" id="CHEBI:456216"/>
        <dbReference type="EC" id="2.7.2.1"/>
    </reaction>
</comment>
<evidence type="ECO:0000313" key="11">
    <source>
        <dbReference type="EMBL" id="CDZ78978.1"/>
    </source>
</evidence>
<keyword evidence="5 9" id="KW-0547">Nucleotide-binding</keyword>
<dbReference type="eggNOG" id="COG0282">
    <property type="taxonomic scope" value="Bacteria"/>
</dbReference>
<keyword evidence="3 9" id="KW-0808">Transferase</keyword>
<dbReference type="EMBL" id="CCSB01000004">
    <property type="protein sequence ID" value="CDZ78978.1"/>
    <property type="molecule type" value="Genomic_DNA"/>
</dbReference>
<dbReference type="NCBIfam" id="TIGR00016">
    <property type="entry name" value="ackA"/>
    <property type="match status" value="1"/>
</dbReference>
<evidence type="ECO:0000256" key="10">
    <source>
        <dbReference type="RuleBase" id="RU003835"/>
    </source>
</evidence>
<gene>
    <name evidence="11" type="primary">ackA_2</name>
    <name evidence="9" type="synonym">ackA</name>
    <name evidence="11" type="ORF">BN59_03293</name>
</gene>
<comment type="similarity">
    <text evidence="1 9 10">Belongs to the acetokinase family.</text>
</comment>
<keyword evidence="7 9" id="KW-0067">ATP-binding</keyword>
<dbReference type="GO" id="GO:0005524">
    <property type="term" value="F:ATP binding"/>
    <property type="evidence" value="ECO:0007669"/>
    <property type="project" value="UniProtKB-KW"/>
</dbReference>
<dbReference type="PROSITE" id="PS01076">
    <property type="entry name" value="ACETATE_KINASE_2"/>
    <property type="match status" value="1"/>
</dbReference>
<evidence type="ECO:0000256" key="1">
    <source>
        <dbReference type="ARBA" id="ARBA00008748"/>
    </source>
</evidence>
<dbReference type="GO" id="GO:0008776">
    <property type="term" value="F:acetate kinase activity"/>
    <property type="evidence" value="ECO:0007669"/>
    <property type="project" value="UniProtKB-UniRule"/>
</dbReference>
<comment type="function">
    <text evidence="9">Catalyzes the formation of acetyl phosphate from acetate and ATP. Can also catalyze the reverse reaction.</text>
</comment>
<feature type="binding site" evidence="9">
    <location>
        <begin position="206"/>
        <end position="210"/>
    </location>
    <ligand>
        <name>ATP</name>
        <dbReference type="ChEBI" id="CHEBI:30616"/>
    </ligand>
</feature>
<feature type="binding site" evidence="9">
    <location>
        <position position="91"/>
    </location>
    <ligand>
        <name>substrate</name>
    </ligand>
</feature>
<keyword evidence="4 9" id="KW-0479">Metal-binding</keyword>
<feature type="binding site" evidence="9">
    <location>
        <position position="10"/>
    </location>
    <ligand>
        <name>Mg(2+)</name>
        <dbReference type="ChEBI" id="CHEBI:18420"/>
    </ligand>
</feature>
<evidence type="ECO:0000256" key="9">
    <source>
        <dbReference type="HAMAP-Rule" id="MF_00020"/>
    </source>
</evidence>
<dbReference type="HAMAP" id="MF_00020">
    <property type="entry name" value="Acetate_kinase"/>
    <property type="match status" value="1"/>
</dbReference>
<evidence type="ECO:0000256" key="4">
    <source>
        <dbReference type="ARBA" id="ARBA00022723"/>
    </source>
</evidence>
<dbReference type="GO" id="GO:0000287">
    <property type="term" value="F:magnesium ion binding"/>
    <property type="evidence" value="ECO:0007669"/>
    <property type="project" value="UniProtKB-UniRule"/>
</dbReference>
<dbReference type="Pfam" id="PF00871">
    <property type="entry name" value="Acetate_kinase"/>
    <property type="match status" value="1"/>
</dbReference>
<comment type="caution">
    <text evidence="9">Lacks conserved residue(s) required for the propagation of feature annotation.</text>
</comment>
<dbReference type="PRINTS" id="PR00471">
    <property type="entry name" value="ACETATEKNASE"/>
</dbReference>
<dbReference type="PIRSF" id="PIRSF000722">
    <property type="entry name" value="Acetate_prop_kin"/>
    <property type="match status" value="1"/>
</dbReference>
<evidence type="ECO:0000256" key="2">
    <source>
        <dbReference type="ARBA" id="ARBA00022490"/>
    </source>
</evidence>
<organism evidence="11 12">
    <name type="scientific">Legionella massiliensis</name>
    <dbReference type="NCBI Taxonomy" id="1034943"/>
    <lineage>
        <taxon>Bacteria</taxon>
        <taxon>Pseudomonadati</taxon>
        <taxon>Pseudomonadota</taxon>
        <taxon>Gammaproteobacteria</taxon>
        <taxon>Legionellales</taxon>
        <taxon>Legionellaceae</taxon>
        <taxon>Legionella</taxon>
    </lineage>
</organism>
<dbReference type="OrthoDB" id="9802453at2"/>
<dbReference type="InterPro" id="IPR000890">
    <property type="entry name" value="Aliphatic_acid_kin_short-chain"/>
</dbReference>
<feature type="active site" description="Proton donor/acceptor" evidence="9">
    <location>
        <position position="148"/>
    </location>
</feature>
<reference evidence="11 12" key="1">
    <citation type="submission" date="2014-06" db="EMBL/GenBank/DDBJ databases">
        <authorList>
            <person name="Urmite Genomes Urmite Genomes"/>
        </authorList>
    </citation>
    <scope>NUCLEOTIDE SEQUENCE [LARGE SCALE GENOMIC DNA]</scope>
</reference>
<dbReference type="GO" id="GO:0006085">
    <property type="term" value="P:acetyl-CoA biosynthetic process"/>
    <property type="evidence" value="ECO:0007669"/>
    <property type="project" value="UniProtKB-UniRule"/>
</dbReference>
<dbReference type="GO" id="GO:0006083">
    <property type="term" value="P:acetate metabolic process"/>
    <property type="evidence" value="ECO:0007669"/>
    <property type="project" value="TreeGrafter"/>
</dbReference>
<evidence type="ECO:0000256" key="5">
    <source>
        <dbReference type="ARBA" id="ARBA00022741"/>
    </source>
</evidence>
<dbReference type="RefSeq" id="WP_044012145.1">
    <property type="nucleotide sequence ID" value="NZ_CCVW01000004.1"/>
</dbReference>
<dbReference type="GO" id="GO:0005829">
    <property type="term" value="C:cytosol"/>
    <property type="evidence" value="ECO:0007669"/>
    <property type="project" value="TreeGrafter"/>
</dbReference>
<dbReference type="PROSITE" id="PS01075">
    <property type="entry name" value="ACETATE_KINASE_1"/>
    <property type="match status" value="1"/>
</dbReference>
<dbReference type="InterPro" id="IPR043129">
    <property type="entry name" value="ATPase_NBD"/>
</dbReference>
<proteinExistence type="inferred from homology"/>
<keyword evidence="6 9" id="KW-0418">Kinase</keyword>
<keyword evidence="12" id="KW-1185">Reference proteome</keyword>
<comment type="subcellular location">
    <subcellularLocation>
        <location evidence="9">Cytoplasm</location>
    </subcellularLocation>
</comment>
<sequence>MDNNQLVVINSGSSSIKFAVYELNSALTRVLHGQVGNLGISPVLKVYDKNQALIKEQHFNKDCNYSFFYELLFSSLKTSQQQFKIQAVGHRVVHGGNDFHAPVLLSDAIVQQLKQYIPFAPLHQPYNIEAIETIARLFPGLSQIACFDTAFHRTHPAVADTFGIPRKLSEEGLKRYGFHGLSYEFIMHQLAIMKAKRRLGRVVIAHLGNGASMCAVREGKSIDSSMGFTALDGLVMGTRCGNLDPGVIFYLLESKTMSAKAIQSLLYKQSGLLGVSEISSDMQELLESTNLQAKQAIELFVYRIRRELGALTAVLGGLDLLVFTGGIGEHAWQIREAVCQNNEWFGLKLDSALNKANELRISEQSSAVDVLVIPTDEDWIIAHHCYQLINNEAKYG</sequence>
<dbReference type="UniPathway" id="UPA00340">
    <property type="reaction ID" value="UER00458"/>
</dbReference>
<dbReference type="SUPFAM" id="SSF53067">
    <property type="entry name" value="Actin-like ATPase domain"/>
    <property type="match status" value="2"/>
</dbReference>
<evidence type="ECO:0000256" key="6">
    <source>
        <dbReference type="ARBA" id="ARBA00022777"/>
    </source>
</evidence>
<feature type="site" description="Transition state stabilizer" evidence="9">
    <location>
        <position position="239"/>
    </location>
</feature>
<keyword evidence="2 9" id="KW-0963">Cytoplasm</keyword>
<feature type="binding site" evidence="9">
    <location>
        <position position="377"/>
    </location>
    <ligand>
        <name>Mg(2+)</name>
        <dbReference type="ChEBI" id="CHEBI:18420"/>
    </ligand>
</feature>
<evidence type="ECO:0000256" key="8">
    <source>
        <dbReference type="ARBA" id="ARBA00022842"/>
    </source>
</evidence>
<comment type="cofactor">
    <cofactor evidence="9">
        <name>Mg(2+)</name>
        <dbReference type="ChEBI" id="CHEBI:18420"/>
    </cofactor>
    <cofactor evidence="9">
        <name>Mn(2+)</name>
        <dbReference type="ChEBI" id="CHEBI:29035"/>
    </cofactor>
    <text evidence="9">Mg(2+). Can also accept Mn(2+).</text>
</comment>
<name>A0A078L4Z4_9GAMM</name>
<feature type="site" description="Transition state stabilizer" evidence="9">
    <location>
        <position position="179"/>
    </location>
</feature>
<dbReference type="AlphaFoldDB" id="A0A078L4Z4"/>
<comment type="pathway">
    <text evidence="9">Metabolic intermediate biosynthesis; acetyl-CoA biosynthesis; acetyl-CoA from acetate: step 1/2.</text>
</comment>
<comment type="subunit">
    <text evidence="9">Homodimer.</text>
</comment>
<feature type="binding site" evidence="9">
    <location>
        <begin position="326"/>
        <end position="330"/>
    </location>
    <ligand>
        <name>ATP</name>
        <dbReference type="ChEBI" id="CHEBI:30616"/>
    </ligand>
</feature>
<dbReference type="InterPro" id="IPR023865">
    <property type="entry name" value="Aliphatic_acid_kinase_CS"/>
</dbReference>
<evidence type="ECO:0000313" key="12">
    <source>
        <dbReference type="Proteomes" id="UP000044071"/>
    </source>
</evidence>
<dbReference type="Gene3D" id="3.30.420.40">
    <property type="match status" value="2"/>
</dbReference>
<dbReference type="STRING" id="1034943.BN59_03293"/>
<protein>
    <recommendedName>
        <fullName evidence="9">Acetate kinase</fullName>
        <ecNumber evidence="9">2.7.2.1</ecNumber>
    </recommendedName>
    <alternativeName>
        <fullName evidence="9">Acetokinase</fullName>
    </alternativeName>
</protein>
<feature type="binding site" evidence="9">
    <location>
        <position position="17"/>
    </location>
    <ligand>
        <name>ATP</name>
        <dbReference type="ChEBI" id="CHEBI:30616"/>
    </ligand>
</feature>
<evidence type="ECO:0000256" key="3">
    <source>
        <dbReference type="ARBA" id="ARBA00022679"/>
    </source>
</evidence>
<dbReference type="EC" id="2.7.2.1" evidence="9"/>
<dbReference type="PANTHER" id="PTHR21060:SF21">
    <property type="entry name" value="ACETATE KINASE"/>
    <property type="match status" value="1"/>
</dbReference>